<evidence type="ECO:0000256" key="3">
    <source>
        <dbReference type="RuleBase" id="RU003887"/>
    </source>
</evidence>
<comment type="similarity">
    <text evidence="1 3">Belongs to the pseudouridine synthase RsuA family.</text>
</comment>
<dbReference type="InterPro" id="IPR006145">
    <property type="entry name" value="PsdUridine_synth_RsuA/RluA"/>
</dbReference>
<dbReference type="GO" id="GO:0009982">
    <property type="term" value="F:pseudouridine synthase activity"/>
    <property type="evidence" value="ECO:0007669"/>
    <property type="project" value="InterPro"/>
</dbReference>
<dbReference type="Gene3D" id="3.30.70.1560">
    <property type="entry name" value="Alpha-L RNA-binding motif"/>
    <property type="match status" value="1"/>
</dbReference>
<dbReference type="EC" id="5.4.99.-" evidence="3"/>
<comment type="caution">
    <text evidence="5">The sequence shown here is derived from an EMBL/GenBank/DDBJ whole genome shotgun (WGS) entry which is preliminary data.</text>
</comment>
<feature type="domain" description="Pseudouridine synthase RsuA/RluA-like" evidence="4">
    <location>
        <begin position="18"/>
        <end position="167"/>
    </location>
</feature>
<dbReference type="PANTHER" id="PTHR47683:SF2">
    <property type="entry name" value="RNA-BINDING S4 DOMAIN-CONTAINING PROTEIN"/>
    <property type="match status" value="1"/>
</dbReference>
<dbReference type="AlphaFoldDB" id="A0A4R2EHD1"/>
<dbReference type="NCBIfam" id="TIGR00093">
    <property type="entry name" value="pseudouridine synthase"/>
    <property type="match status" value="1"/>
</dbReference>
<dbReference type="InterPro" id="IPR050343">
    <property type="entry name" value="RsuA_PseudoU_synthase"/>
</dbReference>
<evidence type="ECO:0000256" key="1">
    <source>
        <dbReference type="ARBA" id="ARBA00008348"/>
    </source>
</evidence>
<dbReference type="SUPFAM" id="SSF55120">
    <property type="entry name" value="Pseudouridine synthase"/>
    <property type="match status" value="1"/>
</dbReference>
<dbReference type="InterPro" id="IPR018496">
    <property type="entry name" value="PsdUridine_synth_RsuA/RluB_CS"/>
</dbReference>
<dbReference type="PROSITE" id="PS01149">
    <property type="entry name" value="PSI_RSU"/>
    <property type="match status" value="1"/>
</dbReference>
<dbReference type="Proteomes" id="UP000294830">
    <property type="component" value="Unassembled WGS sequence"/>
</dbReference>
<dbReference type="InterPro" id="IPR020094">
    <property type="entry name" value="TruA/RsuA/RluB/E/F_N"/>
</dbReference>
<evidence type="ECO:0000259" key="4">
    <source>
        <dbReference type="Pfam" id="PF00849"/>
    </source>
</evidence>
<sequence>MGVKVQKRKQSSGKNFCYFVVYKPYGMLSQFSKEGEKPTLADLGFAFPRDAYPVGRLDHDSEGLLLITNDKSLNSKLLSPKNHYKKTYWVQVDREISDEAIEQLRKGVIININGEYKTRPAIVNRIVEPTLPERVPPIRFRVNVPTSWIELSITEGKNRQVRKMTAAVGFPTLRLIRSAIGPLYIDNMNSGDVKILEEAEIATLFY</sequence>
<name>A0A4R2EHD1_9BACT</name>
<dbReference type="OrthoDB" id="1012272at2"/>
<dbReference type="InterPro" id="IPR042092">
    <property type="entry name" value="PsdUridine_s_RsuA/RluB/E/F_cat"/>
</dbReference>
<reference evidence="5 6" key="1">
    <citation type="submission" date="2019-03" db="EMBL/GenBank/DDBJ databases">
        <title>Genomic Encyclopedia of Archaeal and Bacterial Type Strains, Phase II (KMG-II): from individual species to whole genera.</title>
        <authorList>
            <person name="Goeker M."/>
        </authorList>
    </citation>
    <scope>NUCLEOTIDE SEQUENCE [LARGE SCALE GENOMIC DNA]</scope>
    <source>
        <strain evidence="5 6">RL-C</strain>
    </source>
</reference>
<dbReference type="Pfam" id="PF00849">
    <property type="entry name" value="PseudoU_synth_2"/>
    <property type="match status" value="1"/>
</dbReference>
<gene>
    <name evidence="5" type="ORF">CLV25_11084</name>
</gene>
<accession>A0A4R2EHD1</accession>
<dbReference type="InterPro" id="IPR000748">
    <property type="entry name" value="PsdUridine_synth_RsuA/RluB/E/F"/>
</dbReference>
<dbReference type="InterPro" id="IPR020103">
    <property type="entry name" value="PsdUridine_synth_cat_dom_sf"/>
</dbReference>
<organism evidence="5 6">
    <name type="scientific">Acetobacteroides hydrogenigenes</name>
    <dbReference type="NCBI Taxonomy" id="979970"/>
    <lineage>
        <taxon>Bacteria</taxon>
        <taxon>Pseudomonadati</taxon>
        <taxon>Bacteroidota</taxon>
        <taxon>Bacteroidia</taxon>
        <taxon>Bacteroidales</taxon>
        <taxon>Rikenellaceae</taxon>
        <taxon>Acetobacteroides</taxon>
    </lineage>
</organism>
<evidence type="ECO:0000313" key="5">
    <source>
        <dbReference type="EMBL" id="TCN65694.1"/>
    </source>
</evidence>
<keyword evidence="6" id="KW-1185">Reference proteome</keyword>
<dbReference type="Gene3D" id="3.30.70.580">
    <property type="entry name" value="Pseudouridine synthase I, catalytic domain, N-terminal subdomain"/>
    <property type="match status" value="1"/>
</dbReference>
<dbReference type="PANTHER" id="PTHR47683">
    <property type="entry name" value="PSEUDOURIDINE SYNTHASE FAMILY PROTEIN-RELATED"/>
    <property type="match status" value="1"/>
</dbReference>
<evidence type="ECO:0000256" key="2">
    <source>
        <dbReference type="ARBA" id="ARBA00023235"/>
    </source>
</evidence>
<proteinExistence type="inferred from homology"/>
<keyword evidence="2 3" id="KW-0413">Isomerase</keyword>
<dbReference type="GO" id="GO:0003723">
    <property type="term" value="F:RNA binding"/>
    <property type="evidence" value="ECO:0007669"/>
    <property type="project" value="InterPro"/>
</dbReference>
<dbReference type="EMBL" id="SLWB01000010">
    <property type="protein sequence ID" value="TCN65694.1"/>
    <property type="molecule type" value="Genomic_DNA"/>
</dbReference>
<dbReference type="GO" id="GO:0001522">
    <property type="term" value="P:pseudouridine synthesis"/>
    <property type="evidence" value="ECO:0007669"/>
    <property type="project" value="InterPro"/>
</dbReference>
<dbReference type="GO" id="GO:0140098">
    <property type="term" value="F:catalytic activity, acting on RNA"/>
    <property type="evidence" value="ECO:0007669"/>
    <property type="project" value="UniProtKB-ARBA"/>
</dbReference>
<evidence type="ECO:0000313" key="6">
    <source>
        <dbReference type="Proteomes" id="UP000294830"/>
    </source>
</evidence>
<dbReference type="GO" id="GO:0006364">
    <property type="term" value="P:rRNA processing"/>
    <property type="evidence" value="ECO:0007669"/>
    <property type="project" value="UniProtKB-ARBA"/>
</dbReference>
<protein>
    <recommendedName>
        <fullName evidence="3">Pseudouridine synthase</fullName>
        <ecNumber evidence="3">5.4.99.-</ecNumber>
    </recommendedName>
</protein>
<dbReference type="RefSeq" id="WP_131839679.1">
    <property type="nucleotide sequence ID" value="NZ_SLWB01000010.1"/>
</dbReference>